<reference evidence="2" key="1">
    <citation type="journal article" date="2015" name="BMC Genomics">
        <title>Draft genome of a commonly misdiagnosed multidrug resistant pathogen Candida auris.</title>
        <authorList>
            <person name="Chatterjee S."/>
            <person name="Alampalli S.V."/>
            <person name="Nageshan R.K."/>
            <person name="Chettiar S.T."/>
            <person name="Joshi S."/>
            <person name="Tatu U.S."/>
        </authorList>
    </citation>
    <scope>NUCLEOTIDE SEQUENCE [LARGE SCALE GENOMIC DNA]</scope>
    <source>
        <strain evidence="2">6684</strain>
    </source>
</reference>
<name>A0A0L0P2P7_CANAR</name>
<accession>A0A0L0P2P7</accession>
<comment type="caution">
    <text evidence="1">The sequence shown here is derived from an EMBL/GenBank/DDBJ whole genome shotgun (WGS) entry which is preliminary data.</text>
</comment>
<protein>
    <submittedName>
        <fullName evidence="1">Uncharacterized protein</fullName>
    </submittedName>
</protein>
<evidence type="ECO:0000313" key="2">
    <source>
        <dbReference type="Proteomes" id="UP000037122"/>
    </source>
</evidence>
<dbReference type="AlphaFoldDB" id="A0A0L0P2P7"/>
<dbReference type="Proteomes" id="UP000037122">
    <property type="component" value="Unassembled WGS sequence"/>
</dbReference>
<dbReference type="VEuPathDB" id="FungiDB:QG37_02680"/>
<sequence length="112" mass="12745">MQCDDGFLSKVLRFQQLSMECRFTFLVGVAPDRYERSNQKELFRQRWCCCVQGYTGSVSFAVTNFRCKLSLLLQLASNVGVNGKKRVVFAIEADAAILAQRGQDKKIAIERK</sequence>
<evidence type="ECO:0000313" key="1">
    <source>
        <dbReference type="EMBL" id="KNE00643.1"/>
    </source>
</evidence>
<gene>
    <name evidence="1" type="ORF">QG37_02680</name>
</gene>
<proteinExistence type="predicted"/>
<dbReference type="EMBL" id="LGST01000018">
    <property type="protein sequence ID" value="KNE00643.1"/>
    <property type="molecule type" value="Genomic_DNA"/>
</dbReference>
<organism evidence="1 2">
    <name type="scientific">Candidozyma auris</name>
    <name type="common">Yeast</name>
    <name type="synonym">Candida auris</name>
    <dbReference type="NCBI Taxonomy" id="498019"/>
    <lineage>
        <taxon>Eukaryota</taxon>
        <taxon>Fungi</taxon>
        <taxon>Dikarya</taxon>
        <taxon>Ascomycota</taxon>
        <taxon>Saccharomycotina</taxon>
        <taxon>Pichiomycetes</taxon>
        <taxon>Metschnikowiaceae</taxon>
        <taxon>Candidozyma</taxon>
    </lineage>
</organism>